<feature type="domain" description="Formyl transferase N-terminal" evidence="1">
    <location>
        <begin position="107"/>
        <end position="226"/>
    </location>
</feature>
<evidence type="ECO:0000313" key="3">
    <source>
        <dbReference type="Proteomes" id="UP000315971"/>
    </source>
</evidence>
<dbReference type="AlphaFoldDB" id="A0A521BAF9"/>
<accession>A0A521BAF9</accession>
<evidence type="ECO:0000259" key="1">
    <source>
        <dbReference type="Pfam" id="PF00551"/>
    </source>
</evidence>
<dbReference type="PANTHER" id="PTHR11138:SF5">
    <property type="entry name" value="METHIONYL-TRNA FORMYLTRANSFERASE, MITOCHONDRIAL"/>
    <property type="match status" value="1"/>
</dbReference>
<dbReference type="OrthoDB" id="1092294at2"/>
<dbReference type="InterPro" id="IPR036477">
    <property type="entry name" value="Formyl_transf_N_sf"/>
</dbReference>
<dbReference type="InterPro" id="IPR002376">
    <property type="entry name" value="Formyl_transf_N"/>
</dbReference>
<evidence type="ECO:0000313" key="2">
    <source>
        <dbReference type="EMBL" id="SMO44059.1"/>
    </source>
</evidence>
<dbReference type="PANTHER" id="PTHR11138">
    <property type="entry name" value="METHIONYL-TRNA FORMYLTRANSFERASE"/>
    <property type="match status" value="1"/>
</dbReference>
<keyword evidence="3" id="KW-1185">Reference proteome</keyword>
<organism evidence="2 3">
    <name type="scientific">Solitalea koreensis</name>
    <dbReference type="NCBI Taxonomy" id="543615"/>
    <lineage>
        <taxon>Bacteria</taxon>
        <taxon>Pseudomonadati</taxon>
        <taxon>Bacteroidota</taxon>
        <taxon>Sphingobacteriia</taxon>
        <taxon>Sphingobacteriales</taxon>
        <taxon>Sphingobacteriaceae</taxon>
        <taxon>Solitalea</taxon>
    </lineage>
</organism>
<dbReference type="GO" id="GO:0004479">
    <property type="term" value="F:methionyl-tRNA formyltransferase activity"/>
    <property type="evidence" value="ECO:0007669"/>
    <property type="project" value="TreeGrafter"/>
</dbReference>
<name>A0A521BAF9_9SPHI</name>
<reference evidence="2 3" key="1">
    <citation type="submission" date="2017-05" db="EMBL/GenBank/DDBJ databases">
        <authorList>
            <person name="Varghese N."/>
            <person name="Submissions S."/>
        </authorList>
    </citation>
    <scope>NUCLEOTIDE SEQUENCE [LARGE SCALE GENOMIC DNA]</scope>
    <source>
        <strain evidence="2 3">DSM 21342</strain>
    </source>
</reference>
<keyword evidence="2" id="KW-0808">Transferase</keyword>
<dbReference type="GO" id="GO:0005829">
    <property type="term" value="C:cytosol"/>
    <property type="evidence" value="ECO:0007669"/>
    <property type="project" value="TreeGrafter"/>
</dbReference>
<dbReference type="SUPFAM" id="SSF53328">
    <property type="entry name" value="Formyltransferase"/>
    <property type="match status" value="1"/>
</dbReference>
<dbReference type="Proteomes" id="UP000315971">
    <property type="component" value="Unassembled WGS sequence"/>
</dbReference>
<dbReference type="Pfam" id="PF00551">
    <property type="entry name" value="Formyl_trans_N"/>
    <property type="match status" value="1"/>
</dbReference>
<dbReference type="RefSeq" id="WP_142601451.1">
    <property type="nucleotide sequence ID" value="NZ_FXSZ01000002.1"/>
</dbReference>
<dbReference type="EMBL" id="FXSZ01000002">
    <property type="protein sequence ID" value="SMO44059.1"/>
    <property type="molecule type" value="Genomic_DNA"/>
</dbReference>
<gene>
    <name evidence="2" type="ORF">SAMN06265350_10239</name>
</gene>
<protein>
    <submittedName>
        <fullName evidence="2">Methionyl-tRNA formyltransferase</fullName>
    </submittedName>
</protein>
<proteinExistence type="predicted"/>
<dbReference type="Gene3D" id="3.40.50.12230">
    <property type="match status" value="1"/>
</dbReference>
<sequence length="347" mass="39600">MNSVFGIKLKYKLRKINKYDLEKMITYANSNANQAMKIIYIGTRNHPILEALIHSSHEIKGIAESTLNKKASVLKSLLFNAYDLLQSIKGKSVLQLSSQAKKQKVPYLVFSEEQKTLANWVSSLKPDIIVVHSMYQLLKKDVFSIPKYGAINYHPSLLPNYPGSSPDFWVYYNMDLNPGGTVHLINDGEDTGEIIYAQSFPLELGTSYNEYKAQYCELGAELVLKALKDIETDSMQLKKQIETSEITRARRIKKEEHQSFIDWQTWSTERVFHFLRGTLTYVKSVPLPKNAGSGSYWKVVSFIKELSQNKPGTIKNNGKQYLLYCKDGAIIMELKKSFSLVIKSLFL</sequence>